<keyword evidence="2" id="KW-0732">Signal</keyword>
<dbReference type="AlphaFoldDB" id="A0A8B8A5M9"/>
<proteinExistence type="predicted"/>
<feature type="chain" id="PRO_5034115122" evidence="2">
    <location>
        <begin position="22"/>
        <end position="257"/>
    </location>
</feature>
<evidence type="ECO:0000256" key="2">
    <source>
        <dbReference type="SAM" id="SignalP"/>
    </source>
</evidence>
<accession>A0A8B8A5M9</accession>
<keyword evidence="1" id="KW-0472">Membrane</keyword>
<name>A0A8B8A5M9_CRAVI</name>
<dbReference type="KEGG" id="cvn:111099673"/>
<keyword evidence="1" id="KW-0812">Transmembrane</keyword>
<keyword evidence="1" id="KW-1133">Transmembrane helix</keyword>
<dbReference type="GeneID" id="111099673"/>
<feature type="signal peptide" evidence="2">
    <location>
        <begin position="1"/>
        <end position="21"/>
    </location>
</feature>
<dbReference type="RefSeq" id="XP_022286767.1">
    <property type="nucleotide sequence ID" value="XM_022431059.1"/>
</dbReference>
<sequence>MIWRYIAHLLGFSSFLMSIHSLDIRRDKRFSKENVCNASLITLELVEYCPRNSTSLQNRLISKKCSDFSSCNNERLVYHCVRSEDSLVEVCAPEGHIIGHTCPLFDRGLGRVIEDFNTPCKECPFHYRSNMSFMYAECGNHTFKVNVTVDVDKGNDSCLPESNRVKRHNPCNNTTNTRFQNTIETTENVSENVTELTSSKKEENQQRFPVFILPATLVVVFLMVLYIAFACFTKRGNWKYKRQRRCPDPKETELLNV</sequence>
<evidence type="ECO:0000313" key="4">
    <source>
        <dbReference type="RefSeq" id="XP_022286767.1"/>
    </source>
</evidence>
<protein>
    <submittedName>
        <fullName evidence="4">Uncharacterized protein LOC111099673 isoform X1</fullName>
    </submittedName>
</protein>
<evidence type="ECO:0000256" key="1">
    <source>
        <dbReference type="SAM" id="Phobius"/>
    </source>
</evidence>
<evidence type="ECO:0000313" key="3">
    <source>
        <dbReference type="Proteomes" id="UP000694844"/>
    </source>
</evidence>
<dbReference type="Proteomes" id="UP000694844">
    <property type="component" value="Chromosome 6"/>
</dbReference>
<reference evidence="4" key="1">
    <citation type="submission" date="2025-08" db="UniProtKB">
        <authorList>
            <consortium name="RefSeq"/>
        </authorList>
    </citation>
    <scope>IDENTIFICATION</scope>
    <source>
        <tissue evidence="4">Whole sample</tissue>
    </source>
</reference>
<feature type="transmembrane region" description="Helical" evidence="1">
    <location>
        <begin position="208"/>
        <end position="232"/>
    </location>
</feature>
<gene>
    <name evidence="4" type="primary">LOC111099673</name>
</gene>
<organism evidence="3 4">
    <name type="scientific">Crassostrea virginica</name>
    <name type="common">Eastern oyster</name>
    <dbReference type="NCBI Taxonomy" id="6565"/>
    <lineage>
        <taxon>Eukaryota</taxon>
        <taxon>Metazoa</taxon>
        <taxon>Spiralia</taxon>
        <taxon>Lophotrochozoa</taxon>
        <taxon>Mollusca</taxon>
        <taxon>Bivalvia</taxon>
        <taxon>Autobranchia</taxon>
        <taxon>Pteriomorphia</taxon>
        <taxon>Ostreida</taxon>
        <taxon>Ostreoidea</taxon>
        <taxon>Ostreidae</taxon>
        <taxon>Crassostrea</taxon>
    </lineage>
</organism>
<dbReference type="OrthoDB" id="6212324at2759"/>
<keyword evidence="3" id="KW-1185">Reference proteome</keyword>